<dbReference type="EMBL" id="POSP01000001">
    <property type="protein sequence ID" value="PND40260.1"/>
    <property type="molecule type" value="Genomic_DNA"/>
</dbReference>
<sequence>MSTTVTQHIDSEAAALVAQWRSQADGSNPAGPLFIGGEYAEADIVGDTSTISGKCGTACSGSRTRMCC</sequence>
<reference evidence="1 2" key="1">
    <citation type="submission" date="2018-01" db="EMBL/GenBank/DDBJ databases">
        <title>Draft genome sequence of Paucibacter aquatile CR182 isolated from freshwater of the Nakdong River.</title>
        <authorList>
            <person name="Choi A."/>
            <person name="Chung E.J."/>
        </authorList>
    </citation>
    <scope>NUCLEOTIDE SEQUENCE [LARGE SCALE GENOMIC DNA]</scope>
    <source>
        <strain evidence="1 2">CR182</strain>
    </source>
</reference>
<evidence type="ECO:0000313" key="2">
    <source>
        <dbReference type="Proteomes" id="UP000235916"/>
    </source>
</evidence>
<dbReference type="RefSeq" id="WP_102766394.1">
    <property type="nucleotide sequence ID" value="NZ_CP124551.1"/>
</dbReference>
<gene>
    <name evidence="1" type="ORF">C1O66_02440</name>
</gene>
<organism evidence="1 2">
    <name type="scientific">Kinneretia aquatilis</name>
    <dbReference type="NCBI Taxonomy" id="2070761"/>
    <lineage>
        <taxon>Bacteria</taxon>
        <taxon>Pseudomonadati</taxon>
        <taxon>Pseudomonadota</taxon>
        <taxon>Betaproteobacteria</taxon>
        <taxon>Burkholderiales</taxon>
        <taxon>Sphaerotilaceae</taxon>
        <taxon>Roseateles</taxon>
    </lineage>
</organism>
<dbReference type="Pfam" id="PF19740">
    <property type="entry name" value="DUF6229"/>
    <property type="match status" value="1"/>
</dbReference>
<proteinExistence type="predicted"/>
<dbReference type="Proteomes" id="UP000235916">
    <property type="component" value="Unassembled WGS sequence"/>
</dbReference>
<dbReference type="AlphaFoldDB" id="A0A2N8L3I8"/>
<evidence type="ECO:0000313" key="1">
    <source>
        <dbReference type="EMBL" id="PND40260.1"/>
    </source>
</evidence>
<accession>A0A2N8L3I8</accession>
<protein>
    <submittedName>
        <fullName evidence="1">Uncharacterized protein</fullName>
    </submittedName>
</protein>
<name>A0A2N8L3I8_9BURK</name>
<dbReference type="InterPro" id="IPR046197">
    <property type="entry name" value="DUF6229"/>
</dbReference>
<dbReference type="OrthoDB" id="3540044at2"/>
<comment type="caution">
    <text evidence="1">The sequence shown here is derived from an EMBL/GenBank/DDBJ whole genome shotgun (WGS) entry which is preliminary data.</text>
</comment>
<keyword evidence="2" id="KW-1185">Reference proteome</keyword>